<accession>A0A1A9UNF8</accession>
<keyword evidence="5" id="KW-0808">Transferase</keyword>
<proteinExistence type="inferred from homology"/>
<dbReference type="GO" id="GO:0000026">
    <property type="term" value="F:alpha-1,2-mannosyltransferase activity"/>
    <property type="evidence" value="ECO:0007669"/>
    <property type="project" value="TreeGrafter"/>
</dbReference>
<dbReference type="InterPro" id="IPR005599">
    <property type="entry name" value="GPI_mannosylTrfase"/>
</dbReference>
<dbReference type="Proteomes" id="UP000078200">
    <property type="component" value="Unassembled WGS sequence"/>
</dbReference>
<protein>
    <recommendedName>
        <fullName evidence="10">Mannosyltransferase</fullName>
        <ecNumber evidence="10">2.4.1.-</ecNumber>
    </recommendedName>
</protein>
<name>A0A1A9UNF8_GLOAU</name>
<evidence type="ECO:0000256" key="1">
    <source>
        <dbReference type="ARBA" id="ARBA00004477"/>
    </source>
</evidence>
<feature type="transmembrane region" description="Helical" evidence="10">
    <location>
        <begin position="364"/>
        <end position="382"/>
    </location>
</feature>
<comment type="pathway">
    <text evidence="2">Protein modification; protein glycosylation.</text>
</comment>
<keyword evidence="13" id="KW-1185">Reference proteome</keyword>
<reference evidence="12" key="1">
    <citation type="submission" date="2020-05" db="UniProtKB">
        <authorList>
            <consortium name="EnsemblMetazoa"/>
        </authorList>
    </citation>
    <scope>IDENTIFICATION</scope>
    <source>
        <strain evidence="12">TTRI</strain>
    </source>
</reference>
<keyword evidence="7 10" id="KW-0256">Endoplasmic reticulum</keyword>
<keyword evidence="4 10" id="KW-0328">Glycosyltransferase</keyword>
<dbReference type="AlphaFoldDB" id="A0A1A9UNF8"/>
<feature type="transmembrane region" description="Helical" evidence="10">
    <location>
        <begin position="432"/>
        <end position="452"/>
    </location>
</feature>
<dbReference type="GO" id="GO:0005789">
    <property type="term" value="C:endoplasmic reticulum membrane"/>
    <property type="evidence" value="ECO:0007669"/>
    <property type="project" value="UniProtKB-SubCell"/>
</dbReference>
<organism evidence="12 13">
    <name type="scientific">Glossina austeni</name>
    <name type="common">Savannah tsetse fly</name>
    <dbReference type="NCBI Taxonomy" id="7395"/>
    <lineage>
        <taxon>Eukaryota</taxon>
        <taxon>Metazoa</taxon>
        <taxon>Ecdysozoa</taxon>
        <taxon>Arthropoda</taxon>
        <taxon>Hexapoda</taxon>
        <taxon>Insecta</taxon>
        <taxon>Pterygota</taxon>
        <taxon>Neoptera</taxon>
        <taxon>Endopterygota</taxon>
        <taxon>Diptera</taxon>
        <taxon>Brachycera</taxon>
        <taxon>Muscomorpha</taxon>
        <taxon>Hippoboscoidea</taxon>
        <taxon>Glossinidae</taxon>
        <taxon>Glossina</taxon>
    </lineage>
</organism>
<evidence type="ECO:0000256" key="10">
    <source>
        <dbReference type="RuleBase" id="RU363075"/>
    </source>
</evidence>
<dbReference type="Pfam" id="PF03901">
    <property type="entry name" value="Glyco_transf_22"/>
    <property type="match status" value="1"/>
</dbReference>
<keyword evidence="9 10" id="KW-0472">Membrane</keyword>
<sequence>MSPPAARQRYIANKHENNSLLKKPKKFLNATLRRENEKSGAAKTNNRKYQNERSPENVNVGVHTAFKTFVSARLCSAICADISDCDETYNYWEPLHYIIYGQGLQTWEYSPQYALRSYTYILLQGVPGWIYERIFHPTPILIFYMVRCMLGFGCALMERFMYKSICQEFGVHIGRLWLIFQLFSAGMFISSTALLPSSFAMYFGCASLAAWWQQMYALSVFFMAIATLLGWPFAVLIGLPIAIDMLWRKQMFRTFFMWSAISAATICIPMIVIDSSYFGKLTFAPLNILWYNVFTGHGPNLYGTEPWSYYIVNGFLNFNIIWISPVKYSTPDLRPDMLLSLLTPMMLVIDFIVVPAKTKSTLNFPRYITLAPYYLWLVVFISQPHKEERFLFPIYPLISLCGAITVDVYQRIFYRLKTLMVQIKAGTVGSHYLDHTMFIAILVMVIGTLLGLSRVFSLYRNYHAPMDLIMELNHFKNSNEYRSSRLYNVCVGKDWYRYPGSFFLPARNFRIRFLKSEFRGLLPAYYVDGENATRITHPYFNDMNQENDYMYFPYENCHFLIDFEADKCTSLEPCYSKDSKDWSVMKSLPFLIQEKSNSFFRAFYIPFLTDSYTVYGNFNLLKSIKK</sequence>
<comment type="subcellular location">
    <subcellularLocation>
        <location evidence="1 10">Endoplasmic reticulum membrane</location>
        <topology evidence="1 10">Multi-pass membrane protein</topology>
    </subcellularLocation>
</comment>
<comment type="similarity">
    <text evidence="3 10">Belongs to the glycosyltransferase 22 family.</text>
</comment>
<feature type="transmembrane region" description="Helical" evidence="10">
    <location>
        <begin position="215"/>
        <end position="243"/>
    </location>
</feature>
<evidence type="ECO:0000256" key="2">
    <source>
        <dbReference type="ARBA" id="ARBA00004922"/>
    </source>
</evidence>
<dbReference type="STRING" id="7395.A0A1A9UNF8"/>
<dbReference type="EnsemblMetazoa" id="GAUT010307-RA">
    <property type="protein sequence ID" value="GAUT010307-PA"/>
    <property type="gene ID" value="GAUT010307"/>
</dbReference>
<feature type="region of interest" description="Disordered" evidence="11">
    <location>
        <begin position="33"/>
        <end position="54"/>
    </location>
</feature>
<feature type="transmembrane region" description="Helical" evidence="10">
    <location>
        <begin position="338"/>
        <end position="358"/>
    </location>
</feature>
<feature type="transmembrane region" description="Helical" evidence="10">
    <location>
        <begin position="255"/>
        <end position="273"/>
    </location>
</feature>
<dbReference type="VEuPathDB" id="VectorBase:GAUT010307"/>
<feature type="transmembrane region" description="Helical" evidence="10">
    <location>
        <begin position="307"/>
        <end position="326"/>
    </location>
</feature>
<feature type="transmembrane region" description="Helical" evidence="10">
    <location>
        <begin position="394"/>
        <end position="412"/>
    </location>
</feature>
<evidence type="ECO:0000256" key="3">
    <source>
        <dbReference type="ARBA" id="ARBA00007063"/>
    </source>
</evidence>
<feature type="transmembrane region" description="Helical" evidence="10">
    <location>
        <begin position="174"/>
        <end position="195"/>
    </location>
</feature>
<evidence type="ECO:0000256" key="6">
    <source>
        <dbReference type="ARBA" id="ARBA00022692"/>
    </source>
</evidence>
<evidence type="ECO:0000313" key="13">
    <source>
        <dbReference type="Proteomes" id="UP000078200"/>
    </source>
</evidence>
<keyword evidence="8 10" id="KW-1133">Transmembrane helix</keyword>
<dbReference type="PANTHER" id="PTHR22760">
    <property type="entry name" value="GLYCOSYLTRANSFERASE"/>
    <property type="match status" value="1"/>
</dbReference>
<evidence type="ECO:0000256" key="9">
    <source>
        <dbReference type="ARBA" id="ARBA00023136"/>
    </source>
</evidence>
<keyword evidence="6 10" id="KW-0812">Transmembrane</keyword>
<evidence type="ECO:0000256" key="4">
    <source>
        <dbReference type="ARBA" id="ARBA00022676"/>
    </source>
</evidence>
<evidence type="ECO:0000256" key="11">
    <source>
        <dbReference type="SAM" id="MobiDB-lite"/>
    </source>
</evidence>
<evidence type="ECO:0000256" key="8">
    <source>
        <dbReference type="ARBA" id="ARBA00022989"/>
    </source>
</evidence>
<evidence type="ECO:0000256" key="5">
    <source>
        <dbReference type="ARBA" id="ARBA00022679"/>
    </source>
</evidence>
<dbReference type="UniPathway" id="UPA00378"/>
<dbReference type="PANTHER" id="PTHR22760:SF2">
    <property type="entry name" value="ALPHA-1,2-MANNOSYLTRANSFERASE ALG9"/>
    <property type="match status" value="1"/>
</dbReference>
<dbReference type="EC" id="2.4.1.-" evidence="10"/>
<feature type="transmembrane region" description="Helical" evidence="10">
    <location>
        <begin position="141"/>
        <end position="162"/>
    </location>
</feature>
<dbReference type="GO" id="GO:0006487">
    <property type="term" value="P:protein N-linked glycosylation"/>
    <property type="evidence" value="ECO:0007669"/>
    <property type="project" value="TreeGrafter"/>
</dbReference>
<evidence type="ECO:0000313" key="12">
    <source>
        <dbReference type="EnsemblMetazoa" id="GAUT010307-PA"/>
    </source>
</evidence>
<evidence type="ECO:0000256" key="7">
    <source>
        <dbReference type="ARBA" id="ARBA00022824"/>
    </source>
</evidence>